<feature type="transmembrane region" description="Helical" evidence="9">
    <location>
        <begin position="63"/>
        <end position="85"/>
    </location>
</feature>
<dbReference type="RefSeq" id="XP_022108236.1">
    <property type="nucleotide sequence ID" value="XM_022252544.1"/>
</dbReference>
<dbReference type="AlphaFoldDB" id="A0A8B7ZXG0"/>
<dbReference type="GeneID" id="110988745"/>
<protein>
    <submittedName>
        <fullName evidence="12">Beta-3 adrenergic receptor-like</fullName>
    </submittedName>
</protein>
<keyword evidence="2" id="KW-1003">Cell membrane</keyword>
<keyword evidence="5" id="KW-0297">G-protein coupled receptor</keyword>
<dbReference type="GO" id="GO:0004930">
    <property type="term" value="F:G protein-coupled receptor activity"/>
    <property type="evidence" value="ECO:0007669"/>
    <property type="project" value="UniProtKB-KW"/>
</dbReference>
<dbReference type="InterPro" id="IPR017452">
    <property type="entry name" value="GPCR_Rhodpsn_7TM"/>
</dbReference>
<evidence type="ECO:0000313" key="11">
    <source>
        <dbReference type="Proteomes" id="UP000694845"/>
    </source>
</evidence>
<keyword evidence="4 9" id="KW-1133">Transmembrane helix</keyword>
<dbReference type="Proteomes" id="UP000694845">
    <property type="component" value="Unplaced"/>
</dbReference>
<dbReference type="SUPFAM" id="SSF81321">
    <property type="entry name" value="Family A G protein-coupled receptor-like"/>
    <property type="match status" value="1"/>
</dbReference>
<comment type="subcellular location">
    <subcellularLocation>
        <location evidence="1">Cell membrane</location>
        <topology evidence="1">Multi-pass membrane protein</topology>
    </subcellularLocation>
</comment>
<dbReference type="OMA" id="TIDRWIS"/>
<keyword evidence="6 9" id="KW-0472">Membrane</keyword>
<dbReference type="Pfam" id="PF00001">
    <property type="entry name" value="7tm_1"/>
    <property type="match status" value="1"/>
</dbReference>
<evidence type="ECO:0000256" key="5">
    <source>
        <dbReference type="ARBA" id="ARBA00023040"/>
    </source>
</evidence>
<dbReference type="PRINTS" id="PR00237">
    <property type="entry name" value="GPCRRHODOPSN"/>
</dbReference>
<evidence type="ECO:0000256" key="8">
    <source>
        <dbReference type="ARBA" id="ARBA00023224"/>
    </source>
</evidence>
<evidence type="ECO:0000259" key="10">
    <source>
        <dbReference type="PROSITE" id="PS50262"/>
    </source>
</evidence>
<dbReference type="InterPro" id="IPR050569">
    <property type="entry name" value="TAAR"/>
</dbReference>
<dbReference type="InterPro" id="IPR000276">
    <property type="entry name" value="GPCR_Rhodpsn"/>
</dbReference>
<evidence type="ECO:0000313" key="12">
    <source>
        <dbReference type="RefSeq" id="XP_022108236.1"/>
    </source>
</evidence>
<organism evidence="11 12">
    <name type="scientific">Acanthaster planci</name>
    <name type="common">Crown-of-thorns starfish</name>
    <dbReference type="NCBI Taxonomy" id="133434"/>
    <lineage>
        <taxon>Eukaryota</taxon>
        <taxon>Metazoa</taxon>
        <taxon>Echinodermata</taxon>
        <taxon>Eleutherozoa</taxon>
        <taxon>Asterozoa</taxon>
        <taxon>Asteroidea</taxon>
        <taxon>Valvatacea</taxon>
        <taxon>Valvatida</taxon>
        <taxon>Acanthasteridae</taxon>
        <taxon>Acanthaster</taxon>
    </lineage>
</organism>
<feature type="transmembrane region" description="Helical" evidence="9">
    <location>
        <begin position="91"/>
        <end position="121"/>
    </location>
</feature>
<keyword evidence="8" id="KW-0807">Transducer</keyword>
<dbReference type="KEGG" id="aplc:110988745"/>
<feature type="transmembrane region" description="Helical" evidence="9">
    <location>
        <begin position="186"/>
        <end position="208"/>
    </location>
</feature>
<feature type="transmembrane region" description="Helical" evidence="9">
    <location>
        <begin position="30"/>
        <end position="51"/>
    </location>
</feature>
<sequence length="332" mass="37139">MKTVMMPNNSDVMAIECEPQKQIAHRAVRATYIGADFVLTMLGNILTIAVIRKVEEFSDGTKMLFTSLALADLGVAFVAATSLVAEISGRWIFPAWMCEVSFGTFYIFTAVSVCMLIFLTFDRLVAVLRPLRYSLILTKGRSLFATAFIWFACAVGAIITLATNQIIYNKCSAMCVTRLRSIPQSIVALVTFYIIPLTLILLMNLKLLSVARQHARRSRNQVAPPPPPSSCDLDQVYMQPPPRSALRGKAVGVITLVTFAFIVSWSLFYVKLVLGAVSDEDTTLPEWIEFTSIWLALTNSWWNFIIYSDKSGHTPLDTLKNFHLHHTDALHY</sequence>
<dbReference type="CDD" id="cd00637">
    <property type="entry name" value="7tm_classA_rhodopsin-like"/>
    <property type="match status" value="1"/>
</dbReference>
<gene>
    <name evidence="12" type="primary">LOC110988745</name>
</gene>
<dbReference type="OrthoDB" id="6376512at2759"/>
<reference evidence="12" key="1">
    <citation type="submission" date="2025-08" db="UniProtKB">
        <authorList>
            <consortium name="RefSeq"/>
        </authorList>
    </citation>
    <scope>IDENTIFICATION</scope>
</reference>
<keyword evidence="11" id="KW-1185">Reference proteome</keyword>
<evidence type="ECO:0000256" key="6">
    <source>
        <dbReference type="ARBA" id="ARBA00023136"/>
    </source>
</evidence>
<evidence type="ECO:0000256" key="4">
    <source>
        <dbReference type="ARBA" id="ARBA00022989"/>
    </source>
</evidence>
<feature type="domain" description="G-protein coupled receptors family 1 profile" evidence="10">
    <location>
        <begin position="43"/>
        <end position="307"/>
    </location>
</feature>
<feature type="transmembrane region" description="Helical" evidence="9">
    <location>
        <begin position="250"/>
        <end position="270"/>
    </location>
</feature>
<proteinExistence type="predicted"/>
<dbReference type="PROSITE" id="PS50262">
    <property type="entry name" value="G_PROTEIN_RECEP_F1_2"/>
    <property type="match status" value="1"/>
</dbReference>
<dbReference type="Gene3D" id="1.20.1070.10">
    <property type="entry name" value="Rhodopsin 7-helix transmembrane proteins"/>
    <property type="match status" value="1"/>
</dbReference>
<dbReference type="PANTHER" id="PTHR24249">
    <property type="entry name" value="HISTAMINE RECEPTOR-RELATED G-PROTEIN COUPLED RECEPTOR"/>
    <property type="match status" value="1"/>
</dbReference>
<name>A0A8B7ZXG0_ACAPL</name>
<evidence type="ECO:0000256" key="9">
    <source>
        <dbReference type="SAM" id="Phobius"/>
    </source>
</evidence>
<evidence type="ECO:0000256" key="1">
    <source>
        <dbReference type="ARBA" id="ARBA00004651"/>
    </source>
</evidence>
<evidence type="ECO:0000256" key="7">
    <source>
        <dbReference type="ARBA" id="ARBA00023170"/>
    </source>
</evidence>
<evidence type="ECO:0000256" key="3">
    <source>
        <dbReference type="ARBA" id="ARBA00022692"/>
    </source>
</evidence>
<accession>A0A8B7ZXG0</accession>
<keyword evidence="3 9" id="KW-0812">Transmembrane</keyword>
<dbReference type="GO" id="GO:0005886">
    <property type="term" value="C:plasma membrane"/>
    <property type="evidence" value="ECO:0007669"/>
    <property type="project" value="UniProtKB-SubCell"/>
</dbReference>
<evidence type="ECO:0000256" key="2">
    <source>
        <dbReference type="ARBA" id="ARBA00022475"/>
    </source>
</evidence>
<feature type="transmembrane region" description="Helical" evidence="9">
    <location>
        <begin position="142"/>
        <end position="166"/>
    </location>
</feature>
<keyword evidence="7" id="KW-0675">Receptor</keyword>